<feature type="compositionally biased region" description="Low complexity" evidence="1">
    <location>
        <begin position="12"/>
        <end position="23"/>
    </location>
</feature>
<proteinExistence type="predicted"/>
<dbReference type="Proteomes" id="UP001331761">
    <property type="component" value="Unassembled WGS sequence"/>
</dbReference>
<name>A0AAN8FUC7_TRICO</name>
<evidence type="ECO:0000256" key="1">
    <source>
        <dbReference type="SAM" id="MobiDB-lite"/>
    </source>
</evidence>
<dbReference type="AlphaFoldDB" id="A0AAN8FUC7"/>
<organism evidence="2 3">
    <name type="scientific">Trichostrongylus colubriformis</name>
    <name type="common">Black scour worm</name>
    <dbReference type="NCBI Taxonomy" id="6319"/>
    <lineage>
        <taxon>Eukaryota</taxon>
        <taxon>Metazoa</taxon>
        <taxon>Ecdysozoa</taxon>
        <taxon>Nematoda</taxon>
        <taxon>Chromadorea</taxon>
        <taxon>Rhabditida</taxon>
        <taxon>Rhabditina</taxon>
        <taxon>Rhabditomorpha</taxon>
        <taxon>Strongyloidea</taxon>
        <taxon>Trichostrongylidae</taxon>
        <taxon>Trichostrongylus</taxon>
    </lineage>
</organism>
<comment type="caution">
    <text evidence="2">The sequence shown here is derived from an EMBL/GenBank/DDBJ whole genome shotgun (WGS) entry which is preliminary data.</text>
</comment>
<dbReference type="EMBL" id="WIXE01002900">
    <property type="protein sequence ID" value="KAK5984420.1"/>
    <property type="molecule type" value="Genomic_DNA"/>
</dbReference>
<reference evidence="2 3" key="1">
    <citation type="submission" date="2019-10" db="EMBL/GenBank/DDBJ databases">
        <title>Assembly and Annotation for the nematode Trichostrongylus colubriformis.</title>
        <authorList>
            <person name="Martin J."/>
        </authorList>
    </citation>
    <scope>NUCLEOTIDE SEQUENCE [LARGE SCALE GENOMIC DNA]</scope>
    <source>
        <strain evidence="2">G859</strain>
        <tissue evidence="2">Whole worm</tissue>
    </source>
</reference>
<keyword evidence="3" id="KW-1185">Reference proteome</keyword>
<evidence type="ECO:0000313" key="2">
    <source>
        <dbReference type="EMBL" id="KAK5984420.1"/>
    </source>
</evidence>
<sequence length="108" mass="11950">MGAALIIDMSKSKSFLRSSSGTSYPYPRTHTTLMVVPSSRPLGPEESSTARKQAPRRRPPLNRSIPPIPESKSNESIMSHASTRSSDKGSHTDGNLCIYIDLRNFFKK</sequence>
<feature type="region of interest" description="Disordered" evidence="1">
    <location>
        <begin position="1"/>
        <end position="94"/>
    </location>
</feature>
<feature type="compositionally biased region" description="Polar residues" evidence="1">
    <location>
        <begin position="74"/>
        <end position="84"/>
    </location>
</feature>
<accession>A0AAN8FUC7</accession>
<gene>
    <name evidence="2" type="ORF">GCK32_013449</name>
</gene>
<protein>
    <submittedName>
        <fullName evidence="2">Uncharacterized protein</fullName>
    </submittedName>
</protein>
<evidence type="ECO:0000313" key="3">
    <source>
        <dbReference type="Proteomes" id="UP001331761"/>
    </source>
</evidence>